<keyword evidence="4" id="KW-0408">Iron</keyword>
<evidence type="ECO:0000256" key="4">
    <source>
        <dbReference type="ARBA" id="ARBA00023004"/>
    </source>
</evidence>
<evidence type="ECO:0000313" key="6">
    <source>
        <dbReference type="EMBL" id="VDK28470.1"/>
    </source>
</evidence>
<keyword evidence="3" id="KW-0479">Metal-binding</keyword>
<dbReference type="AlphaFoldDB" id="A0A183CW17"/>
<protein>
    <submittedName>
        <fullName evidence="8">Cytochrome P450</fullName>
    </submittedName>
</protein>
<reference evidence="6 7" key="2">
    <citation type="submission" date="2018-11" db="EMBL/GenBank/DDBJ databases">
        <authorList>
            <consortium name="Pathogen Informatics"/>
        </authorList>
    </citation>
    <scope>NUCLEOTIDE SEQUENCE [LARGE SCALE GENOMIC DNA]</scope>
</reference>
<keyword evidence="5" id="KW-0560">Oxidoreductase</keyword>
<evidence type="ECO:0000256" key="5">
    <source>
        <dbReference type="ARBA" id="ARBA00023033"/>
    </source>
</evidence>
<dbReference type="SUPFAM" id="SSF48264">
    <property type="entry name" value="Cytochrome P450"/>
    <property type="match status" value="1"/>
</dbReference>
<sequence>MGVSINAQMGENQDFYIAITRIFELLFKNLRYPWLWVKPIWYALGYGAEYDKHVDIVRSLVVKVSAFQWPDECRHSLPSLMVGPQSCDVMKVIEERKREFENMENEPTFEELSTSARKLAFLDLLLSMRKEHKLTDDDIMEEVGTFMVAGFRNLCYLNLCE</sequence>
<dbReference type="Gene3D" id="1.10.630.10">
    <property type="entry name" value="Cytochrome P450"/>
    <property type="match status" value="1"/>
</dbReference>
<comment type="cofactor">
    <cofactor evidence="1">
        <name>heme</name>
        <dbReference type="ChEBI" id="CHEBI:30413"/>
    </cofactor>
</comment>
<dbReference type="PANTHER" id="PTHR24291">
    <property type="entry name" value="CYTOCHROME P450 FAMILY 4"/>
    <property type="match status" value="1"/>
</dbReference>
<keyword evidence="7" id="KW-1185">Reference proteome</keyword>
<dbReference type="GO" id="GO:0016705">
    <property type="term" value="F:oxidoreductase activity, acting on paired donors, with incorporation or reduction of molecular oxygen"/>
    <property type="evidence" value="ECO:0007669"/>
    <property type="project" value="InterPro"/>
</dbReference>
<organism evidence="8">
    <name type="scientific">Gongylonema pulchrum</name>
    <dbReference type="NCBI Taxonomy" id="637853"/>
    <lineage>
        <taxon>Eukaryota</taxon>
        <taxon>Metazoa</taxon>
        <taxon>Ecdysozoa</taxon>
        <taxon>Nematoda</taxon>
        <taxon>Chromadorea</taxon>
        <taxon>Rhabditida</taxon>
        <taxon>Spirurina</taxon>
        <taxon>Spiruromorpha</taxon>
        <taxon>Spiruroidea</taxon>
        <taxon>Gongylonematidae</taxon>
        <taxon>Gongylonema</taxon>
    </lineage>
</organism>
<keyword evidence="3" id="KW-0349">Heme</keyword>
<dbReference type="InterPro" id="IPR036396">
    <property type="entry name" value="Cyt_P450_sf"/>
</dbReference>
<accession>A0A183CW17</accession>
<name>A0A183CW17_9BILA</name>
<proteinExistence type="inferred from homology"/>
<comment type="similarity">
    <text evidence="2">Belongs to the cytochrome P450 family.</text>
</comment>
<evidence type="ECO:0000313" key="7">
    <source>
        <dbReference type="Proteomes" id="UP000271098"/>
    </source>
</evidence>
<dbReference type="GO" id="GO:0004497">
    <property type="term" value="F:monooxygenase activity"/>
    <property type="evidence" value="ECO:0007669"/>
    <property type="project" value="UniProtKB-KW"/>
</dbReference>
<dbReference type="Proteomes" id="UP000271098">
    <property type="component" value="Unassembled WGS sequence"/>
</dbReference>
<gene>
    <name evidence="6" type="ORF">GPUH_LOCUS658</name>
</gene>
<dbReference type="EMBL" id="UYRT01000630">
    <property type="protein sequence ID" value="VDK28470.1"/>
    <property type="molecule type" value="Genomic_DNA"/>
</dbReference>
<dbReference type="WBParaSite" id="GPUH_0000065801-mRNA-1">
    <property type="protein sequence ID" value="GPUH_0000065801-mRNA-1"/>
    <property type="gene ID" value="GPUH_0000065801"/>
</dbReference>
<dbReference type="PANTHER" id="PTHR24291:SF128">
    <property type="entry name" value="CYTOCHROME P450"/>
    <property type="match status" value="1"/>
</dbReference>
<dbReference type="GO" id="GO:0020037">
    <property type="term" value="F:heme binding"/>
    <property type="evidence" value="ECO:0007669"/>
    <property type="project" value="InterPro"/>
</dbReference>
<dbReference type="Pfam" id="PF00067">
    <property type="entry name" value="p450"/>
    <property type="match status" value="1"/>
</dbReference>
<reference evidence="8" key="1">
    <citation type="submission" date="2016-06" db="UniProtKB">
        <authorList>
            <consortium name="WormBaseParasite"/>
        </authorList>
    </citation>
    <scope>IDENTIFICATION</scope>
</reference>
<evidence type="ECO:0000256" key="3">
    <source>
        <dbReference type="ARBA" id="ARBA00022617"/>
    </source>
</evidence>
<evidence type="ECO:0000313" key="8">
    <source>
        <dbReference type="WBParaSite" id="GPUH_0000065801-mRNA-1"/>
    </source>
</evidence>
<dbReference type="InterPro" id="IPR001128">
    <property type="entry name" value="Cyt_P450"/>
</dbReference>
<keyword evidence="5" id="KW-0503">Monooxygenase</keyword>
<evidence type="ECO:0000256" key="2">
    <source>
        <dbReference type="ARBA" id="ARBA00010617"/>
    </source>
</evidence>
<dbReference type="GO" id="GO:0005506">
    <property type="term" value="F:iron ion binding"/>
    <property type="evidence" value="ECO:0007669"/>
    <property type="project" value="InterPro"/>
</dbReference>
<dbReference type="InterPro" id="IPR050196">
    <property type="entry name" value="Cytochrome_P450_Monoox"/>
</dbReference>
<dbReference type="OrthoDB" id="1470350at2759"/>
<evidence type="ECO:0000256" key="1">
    <source>
        <dbReference type="ARBA" id="ARBA00001971"/>
    </source>
</evidence>